<accession>T0ZN13</accession>
<sequence>MEISKVISEALQAAVMVELFPRAQIDVFIEVLQADAGTRIAGLTASAVALAAAGVPMRDLVVGCTAGKVDGKVVLDLSKEEDNFGQADLPVAIMPKSGKVVLMQMDGDLSVEEFNEATSMIFKATERINQIQRDALKKNYSSSAQDWGE</sequence>
<evidence type="ECO:0000259" key="3">
    <source>
        <dbReference type="Pfam" id="PF03725"/>
    </source>
</evidence>
<organism evidence="4">
    <name type="scientific">mine drainage metagenome</name>
    <dbReference type="NCBI Taxonomy" id="410659"/>
    <lineage>
        <taxon>unclassified sequences</taxon>
        <taxon>metagenomes</taxon>
        <taxon>ecological metagenomes</taxon>
    </lineage>
</organism>
<dbReference type="GO" id="GO:0000177">
    <property type="term" value="C:cytoplasmic exosome (RNase complex)"/>
    <property type="evidence" value="ECO:0007669"/>
    <property type="project" value="TreeGrafter"/>
</dbReference>
<dbReference type="GO" id="GO:0010467">
    <property type="term" value="P:gene expression"/>
    <property type="evidence" value="ECO:0007669"/>
    <property type="project" value="UniProtKB-ARBA"/>
</dbReference>
<name>T0ZN13_9ZZZZ</name>
<feature type="domain" description="Exoribonuclease phosphorolytic" evidence="3">
    <location>
        <begin position="59"/>
        <end position="117"/>
    </location>
</feature>
<dbReference type="EMBL" id="AUZY01012205">
    <property type="protein sequence ID" value="EQD31185.1"/>
    <property type="molecule type" value="Genomic_DNA"/>
</dbReference>
<dbReference type="InterPro" id="IPR001247">
    <property type="entry name" value="ExoRNase_PH_dom1"/>
</dbReference>
<dbReference type="GO" id="GO:0003723">
    <property type="term" value="F:RNA binding"/>
    <property type="evidence" value="ECO:0007669"/>
    <property type="project" value="TreeGrafter"/>
</dbReference>
<comment type="caution">
    <text evidence="4">The sequence shown here is derived from an EMBL/GenBank/DDBJ whole genome shotgun (WGS) entry which is preliminary data.</text>
</comment>
<protein>
    <submittedName>
        <fullName evidence="4">Exosome complex exonuclease 1</fullName>
    </submittedName>
</protein>
<dbReference type="GO" id="GO:0016075">
    <property type="term" value="P:rRNA catabolic process"/>
    <property type="evidence" value="ECO:0007669"/>
    <property type="project" value="TreeGrafter"/>
</dbReference>
<keyword evidence="4" id="KW-0269">Exonuclease</keyword>
<proteinExistence type="inferred from homology"/>
<dbReference type="Pfam" id="PF03725">
    <property type="entry name" value="RNase_PH_C"/>
    <property type="match status" value="1"/>
</dbReference>
<comment type="similarity">
    <text evidence="1">Belongs to the RNase PH family.</text>
</comment>
<dbReference type="InterPro" id="IPR027408">
    <property type="entry name" value="PNPase/RNase_PH_dom_sf"/>
</dbReference>
<dbReference type="GO" id="GO:0004527">
    <property type="term" value="F:exonuclease activity"/>
    <property type="evidence" value="ECO:0007669"/>
    <property type="project" value="UniProtKB-KW"/>
</dbReference>
<dbReference type="PANTHER" id="PTHR11953">
    <property type="entry name" value="EXOSOME COMPLEX COMPONENT"/>
    <property type="match status" value="1"/>
</dbReference>
<dbReference type="InterPro" id="IPR020568">
    <property type="entry name" value="Ribosomal_Su5_D2-typ_SF"/>
</dbReference>
<evidence type="ECO:0000313" key="4">
    <source>
        <dbReference type="EMBL" id="EQD31185.1"/>
    </source>
</evidence>
<dbReference type="InterPro" id="IPR036345">
    <property type="entry name" value="ExoRNase_PH_dom2_sf"/>
</dbReference>
<evidence type="ECO:0000256" key="1">
    <source>
        <dbReference type="ARBA" id="ARBA00006678"/>
    </source>
</evidence>
<reference evidence="4" key="2">
    <citation type="journal article" date="2014" name="ISME J.">
        <title>Microbial stratification in low pH oxic and suboxic macroscopic growths along an acid mine drainage.</title>
        <authorList>
            <person name="Mendez-Garcia C."/>
            <person name="Mesa V."/>
            <person name="Sprenger R.R."/>
            <person name="Richter M."/>
            <person name="Diez M.S."/>
            <person name="Solano J."/>
            <person name="Bargiela R."/>
            <person name="Golyshina O.V."/>
            <person name="Manteca A."/>
            <person name="Ramos J.L."/>
            <person name="Gallego J.R."/>
            <person name="Llorente I."/>
            <person name="Martins Dos Santos V.A."/>
            <person name="Jensen O.N."/>
            <person name="Pelaez A.I."/>
            <person name="Sanchez J."/>
            <person name="Ferrer M."/>
        </authorList>
    </citation>
    <scope>NUCLEOTIDE SEQUENCE</scope>
</reference>
<dbReference type="SUPFAM" id="SSF55666">
    <property type="entry name" value="Ribonuclease PH domain 2-like"/>
    <property type="match status" value="1"/>
</dbReference>
<dbReference type="SUPFAM" id="SSF54211">
    <property type="entry name" value="Ribosomal protein S5 domain 2-like"/>
    <property type="match status" value="1"/>
</dbReference>
<keyword evidence="4" id="KW-0378">Hydrolase</keyword>
<keyword evidence="4" id="KW-0540">Nuclease</keyword>
<dbReference type="Gene3D" id="3.30.230.70">
    <property type="entry name" value="GHMP Kinase, N-terminal domain"/>
    <property type="match status" value="1"/>
</dbReference>
<dbReference type="PANTHER" id="PTHR11953:SF0">
    <property type="entry name" value="EXOSOME COMPLEX COMPONENT RRP41"/>
    <property type="match status" value="1"/>
</dbReference>
<evidence type="ECO:0000259" key="2">
    <source>
        <dbReference type="Pfam" id="PF01138"/>
    </source>
</evidence>
<dbReference type="Pfam" id="PF01138">
    <property type="entry name" value="RNase_PH"/>
    <property type="match status" value="1"/>
</dbReference>
<reference evidence="4" key="1">
    <citation type="submission" date="2013-08" db="EMBL/GenBank/DDBJ databases">
        <authorList>
            <person name="Mendez C."/>
            <person name="Richter M."/>
            <person name="Ferrer M."/>
            <person name="Sanchez J."/>
        </authorList>
    </citation>
    <scope>NUCLEOTIDE SEQUENCE</scope>
</reference>
<dbReference type="InterPro" id="IPR050080">
    <property type="entry name" value="RNase_PH"/>
</dbReference>
<dbReference type="InterPro" id="IPR015847">
    <property type="entry name" value="ExoRNase_PH_dom2"/>
</dbReference>
<feature type="domain" description="Exoribonuclease phosphorolytic" evidence="2">
    <location>
        <begin position="1"/>
        <end position="56"/>
    </location>
</feature>
<dbReference type="AlphaFoldDB" id="T0ZN13"/>
<gene>
    <name evidence="4" type="ORF">B1B_18245</name>
</gene>